<dbReference type="Proteomes" id="UP001601288">
    <property type="component" value="Unassembled WGS sequence"/>
</dbReference>
<sequence>MRHRVMAVAGIAAAALFTTTAAHASQTEPQSGAARHAVMLGADDVQLESLGTDDQVLAGLEGALKLIDQIPDEVLAQGEGATGQWLSENSPAKATGGIQKRSFSATGCARGILLAVGSNIFAIAKVYKVKKAIDKLGGVKKVVAKIRSKKKKGKTFKKGLMEVFEEAGGGLGGIAAEILGVDGVIKHCW</sequence>
<dbReference type="RefSeq" id="WP_358279051.1">
    <property type="nucleotide sequence ID" value="NZ_JBEYGJ010000004.1"/>
</dbReference>
<evidence type="ECO:0000256" key="1">
    <source>
        <dbReference type="SAM" id="SignalP"/>
    </source>
</evidence>
<evidence type="ECO:0000313" key="2">
    <source>
        <dbReference type="EMBL" id="MFE9226486.1"/>
    </source>
</evidence>
<protein>
    <recommendedName>
        <fullName evidence="4">Secreted protein</fullName>
    </recommendedName>
</protein>
<keyword evidence="3" id="KW-1185">Reference proteome</keyword>
<name>A0ABW6LDH7_9ACTN</name>
<evidence type="ECO:0000313" key="3">
    <source>
        <dbReference type="Proteomes" id="UP001601288"/>
    </source>
</evidence>
<accession>A0ABW6LDH7</accession>
<keyword evidence="1" id="KW-0732">Signal</keyword>
<feature type="chain" id="PRO_5045459120" description="Secreted protein" evidence="1">
    <location>
        <begin position="25"/>
        <end position="189"/>
    </location>
</feature>
<evidence type="ECO:0008006" key="4">
    <source>
        <dbReference type="Google" id="ProtNLM"/>
    </source>
</evidence>
<dbReference type="EMBL" id="JBIAFP010000009">
    <property type="protein sequence ID" value="MFE9226486.1"/>
    <property type="molecule type" value="Genomic_DNA"/>
</dbReference>
<comment type="caution">
    <text evidence="2">The sequence shown here is derived from an EMBL/GenBank/DDBJ whole genome shotgun (WGS) entry which is preliminary data.</text>
</comment>
<organism evidence="2 3">
    <name type="scientific">Streptomyces massasporeus</name>
    <dbReference type="NCBI Taxonomy" id="67324"/>
    <lineage>
        <taxon>Bacteria</taxon>
        <taxon>Bacillati</taxon>
        <taxon>Actinomycetota</taxon>
        <taxon>Actinomycetes</taxon>
        <taxon>Kitasatosporales</taxon>
        <taxon>Streptomycetaceae</taxon>
        <taxon>Streptomyces</taxon>
    </lineage>
</organism>
<feature type="signal peptide" evidence="1">
    <location>
        <begin position="1"/>
        <end position="24"/>
    </location>
</feature>
<gene>
    <name evidence="2" type="ORF">ACFYM3_17970</name>
</gene>
<reference evidence="2 3" key="1">
    <citation type="submission" date="2024-10" db="EMBL/GenBank/DDBJ databases">
        <title>The Natural Products Discovery Center: Release of the First 8490 Sequenced Strains for Exploring Actinobacteria Biosynthetic Diversity.</title>
        <authorList>
            <person name="Kalkreuter E."/>
            <person name="Kautsar S.A."/>
            <person name="Yang D."/>
            <person name="Bader C.D."/>
            <person name="Teijaro C.N."/>
            <person name="Fluegel L."/>
            <person name="Davis C.M."/>
            <person name="Simpson J.R."/>
            <person name="Lauterbach L."/>
            <person name="Steele A.D."/>
            <person name="Gui C."/>
            <person name="Meng S."/>
            <person name="Li G."/>
            <person name="Viehrig K."/>
            <person name="Ye F."/>
            <person name="Su P."/>
            <person name="Kiefer A.F."/>
            <person name="Nichols A."/>
            <person name="Cepeda A.J."/>
            <person name="Yan W."/>
            <person name="Fan B."/>
            <person name="Jiang Y."/>
            <person name="Adhikari A."/>
            <person name="Zheng C.-J."/>
            <person name="Schuster L."/>
            <person name="Cowan T.M."/>
            <person name="Smanski M.J."/>
            <person name="Chevrette M.G."/>
            <person name="De Carvalho L.P.S."/>
            <person name="Shen B."/>
        </authorList>
    </citation>
    <scope>NUCLEOTIDE SEQUENCE [LARGE SCALE GENOMIC DNA]</scope>
    <source>
        <strain evidence="2 3">NPDC007066</strain>
    </source>
</reference>
<proteinExistence type="predicted"/>